<dbReference type="RefSeq" id="WP_164042493.1">
    <property type="nucleotide sequence ID" value="NZ_JAAGNZ010000002.1"/>
</dbReference>
<keyword evidence="4" id="KW-1185">Reference proteome</keyword>
<dbReference type="PRINTS" id="PR00111">
    <property type="entry name" value="ABHYDROLASE"/>
</dbReference>
<dbReference type="InterPro" id="IPR000639">
    <property type="entry name" value="Epox_hydrolase-like"/>
</dbReference>
<evidence type="ECO:0000313" key="4">
    <source>
        <dbReference type="Proteomes" id="UP000477386"/>
    </source>
</evidence>
<dbReference type="GO" id="GO:0016787">
    <property type="term" value="F:hydrolase activity"/>
    <property type="evidence" value="ECO:0007669"/>
    <property type="project" value="UniProtKB-KW"/>
</dbReference>
<evidence type="ECO:0000313" key="3">
    <source>
        <dbReference type="EMBL" id="NEU69803.1"/>
    </source>
</evidence>
<gene>
    <name evidence="3" type="ORF">GK091_23180</name>
</gene>
<dbReference type="PANTHER" id="PTHR43433">
    <property type="entry name" value="HYDROLASE, ALPHA/BETA FOLD FAMILY PROTEIN"/>
    <property type="match status" value="1"/>
</dbReference>
<dbReference type="InterPro" id="IPR050471">
    <property type="entry name" value="AB_hydrolase"/>
</dbReference>
<sequence>MSYIKAGTDASGNDIKLFYQDLGTGNPVVLIHGWPLSHEMWDYQLAELPAHGLRVIAYDRRGFGKSTQTWDGYDYDTLADDLKAVLDELDLQNVTLVGFSMGGGEVARYMSRYGGARVSKVAFVSAVTPYLLKTDDNPDGVDQSVFDEITENLQKDRADFLQTFGKQFYGVSLLSKPVSQAHLDGDFARAYVASHKATLDCANAFATTDFRNDLTQIHVPALIIHGDADKTVPIESSGELTANALPSAQYLVYDGAPHGLFMTEKDRLNEDLLAFIQEGVTVREPVGTTTLY</sequence>
<proteinExistence type="inferred from homology"/>
<accession>A0A6M0IS25</accession>
<keyword evidence="3" id="KW-0378">Hydrolase</keyword>
<dbReference type="Pfam" id="PF00561">
    <property type="entry name" value="Abhydrolase_1"/>
    <property type="match status" value="1"/>
</dbReference>
<dbReference type="AlphaFoldDB" id="A0A6M0IS25"/>
<name>A0A6M0IS25_9BACT</name>
<dbReference type="InterPro" id="IPR000073">
    <property type="entry name" value="AB_hydrolase_1"/>
</dbReference>
<dbReference type="SUPFAM" id="SSF53474">
    <property type="entry name" value="alpha/beta-Hydrolases"/>
    <property type="match status" value="1"/>
</dbReference>
<dbReference type="Proteomes" id="UP000477386">
    <property type="component" value="Unassembled WGS sequence"/>
</dbReference>
<protein>
    <submittedName>
        <fullName evidence="3">Alpha/beta hydrolase</fullName>
    </submittedName>
</protein>
<comment type="caution">
    <text evidence="3">The sequence shown here is derived from an EMBL/GenBank/DDBJ whole genome shotgun (WGS) entry which is preliminary data.</text>
</comment>
<evidence type="ECO:0000259" key="2">
    <source>
        <dbReference type="Pfam" id="PF00561"/>
    </source>
</evidence>
<evidence type="ECO:0000256" key="1">
    <source>
        <dbReference type="ARBA" id="ARBA00038128"/>
    </source>
</evidence>
<comment type="similarity">
    <text evidence="1">Belongs to the AB hydrolase superfamily. Bacterial non-heme haloperoxidase / perhydrolase family.</text>
</comment>
<dbReference type="PRINTS" id="PR00412">
    <property type="entry name" value="EPOXHYDRLASE"/>
</dbReference>
<feature type="domain" description="AB hydrolase-1" evidence="2">
    <location>
        <begin position="26"/>
        <end position="264"/>
    </location>
</feature>
<dbReference type="EMBL" id="JAAGNZ010000002">
    <property type="protein sequence ID" value="NEU69803.1"/>
    <property type="molecule type" value="Genomic_DNA"/>
</dbReference>
<organism evidence="3 4">
    <name type="scientific">Spirosoma agri</name>
    <dbReference type="NCBI Taxonomy" id="1987381"/>
    <lineage>
        <taxon>Bacteria</taxon>
        <taxon>Pseudomonadati</taxon>
        <taxon>Bacteroidota</taxon>
        <taxon>Cytophagia</taxon>
        <taxon>Cytophagales</taxon>
        <taxon>Cytophagaceae</taxon>
        <taxon>Spirosoma</taxon>
    </lineage>
</organism>
<dbReference type="PANTHER" id="PTHR43433:SF4">
    <property type="entry name" value="NON-HEME CHLOROPEROXIDASE-RELATED"/>
    <property type="match status" value="1"/>
</dbReference>
<dbReference type="InterPro" id="IPR029058">
    <property type="entry name" value="AB_hydrolase_fold"/>
</dbReference>
<reference evidence="3 4" key="1">
    <citation type="submission" date="2020-02" db="EMBL/GenBank/DDBJ databases">
        <title>Draft genome sequence of two Spirosoma agri KCTC 52727 and Spirosoma terrae KCTC 52035.</title>
        <authorList>
            <person name="Rojas J."/>
            <person name="Ambika Manirajan B."/>
            <person name="Ratering S."/>
            <person name="Suarez C."/>
            <person name="Schnell S."/>
        </authorList>
    </citation>
    <scope>NUCLEOTIDE SEQUENCE [LARGE SCALE GENOMIC DNA]</scope>
    <source>
        <strain evidence="3 4">KCTC 52727</strain>
    </source>
</reference>
<dbReference type="FunFam" id="3.40.50.1820:FF:000205">
    <property type="entry name" value="Non-haem bromoperoxidase BPO-A2"/>
    <property type="match status" value="1"/>
</dbReference>
<dbReference type="Gene3D" id="3.40.50.1820">
    <property type="entry name" value="alpha/beta hydrolase"/>
    <property type="match status" value="1"/>
</dbReference>